<evidence type="ECO:0000259" key="2">
    <source>
        <dbReference type="Pfam" id="PF10354"/>
    </source>
</evidence>
<dbReference type="InterPro" id="IPR019446">
    <property type="entry name" value="BMT5-like"/>
</dbReference>
<proteinExistence type="predicted"/>
<sequence length="315" mass="34121">MCVIPFEASSRCMPRAAVSRLASLREAGARLVFGVDASRLDTLLSLQRLLGNCKGPQCCGCESPSCGGFDRIVFNFPLLPAASNHSRRCGVDLILAHRALLSAFLCGAAQLLRPGGLVLLASKDCYPYSWWRPESLSLWSGGKLALVTELSWEHTEYPSLYSGPCNVDRDASVKPTDGVIFVYSWAGSAEGPSEEQLRVAGRPSPRLLHCELCRVDGLTSPEDLLSHQGGKIHKRRTELEDRWSKLLQSVGLEAEGGDERRAGALATFAACDGFLLPEQIQIPEAEVDALHRSKRTKVADDNGGSVRQTTADAAE</sequence>
<dbReference type="Proteomes" id="UP000654075">
    <property type="component" value="Unassembled WGS sequence"/>
</dbReference>
<protein>
    <recommendedName>
        <fullName evidence="2">25S rRNA (uridine-N(3))-methyltransferase BMT5-like domain-containing protein</fullName>
    </recommendedName>
</protein>
<organism evidence="4 5">
    <name type="scientific">Polarella glacialis</name>
    <name type="common">Dinoflagellate</name>
    <dbReference type="NCBI Taxonomy" id="89957"/>
    <lineage>
        <taxon>Eukaryota</taxon>
        <taxon>Sar</taxon>
        <taxon>Alveolata</taxon>
        <taxon>Dinophyceae</taxon>
        <taxon>Suessiales</taxon>
        <taxon>Suessiaceae</taxon>
        <taxon>Polarella</taxon>
    </lineage>
</organism>
<evidence type="ECO:0000313" key="5">
    <source>
        <dbReference type="Proteomes" id="UP000626109"/>
    </source>
</evidence>
<feature type="region of interest" description="Disordered" evidence="1">
    <location>
        <begin position="293"/>
        <end position="315"/>
    </location>
</feature>
<dbReference type="SUPFAM" id="SSF53335">
    <property type="entry name" value="S-adenosyl-L-methionine-dependent methyltransferases"/>
    <property type="match status" value="1"/>
</dbReference>
<dbReference type="GO" id="GO:0070042">
    <property type="term" value="F:rRNA (uridine-N3-)-methyltransferase activity"/>
    <property type="evidence" value="ECO:0007669"/>
    <property type="project" value="InterPro"/>
</dbReference>
<name>A0A813LIS3_POLGL</name>
<keyword evidence="6" id="KW-1185">Reference proteome</keyword>
<dbReference type="AlphaFoldDB" id="A0A813LIS3"/>
<evidence type="ECO:0000313" key="4">
    <source>
        <dbReference type="EMBL" id="CAE8732170.1"/>
    </source>
</evidence>
<gene>
    <name evidence="3" type="ORF">PGLA1383_LOCUS4367</name>
    <name evidence="4" type="ORF">PGLA2088_LOCUS46284</name>
</gene>
<dbReference type="Proteomes" id="UP000626109">
    <property type="component" value="Unassembled WGS sequence"/>
</dbReference>
<feature type="compositionally biased region" description="Polar residues" evidence="1">
    <location>
        <begin position="305"/>
        <end position="315"/>
    </location>
</feature>
<evidence type="ECO:0000313" key="6">
    <source>
        <dbReference type="Proteomes" id="UP000654075"/>
    </source>
</evidence>
<dbReference type="GO" id="GO:0070475">
    <property type="term" value="P:rRNA base methylation"/>
    <property type="evidence" value="ECO:0007669"/>
    <property type="project" value="InterPro"/>
</dbReference>
<dbReference type="Gene3D" id="3.30.160.60">
    <property type="entry name" value="Classic Zinc Finger"/>
    <property type="match status" value="1"/>
</dbReference>
<dbReference type="EMBL" id="CAJNNV010001645">
    <property type="protein sequence ID" value="CAE8585459.1"/>
    <property type="molecule type" value="Genomic_DNA"/>
</dbReference>
<feature type="domain" description="25S rRNA (uridine-N(3))-methyltransferase BMT5-like" evidence="2">
    <location>
        <begin position="16"/>
        <end position="158"/>
    </location>
</feature>
<reference evidence="4" key="1">
    <citation type="submission" date="2021-02" db="EMBL/GenBank/DDBJ databases">
        <authorList>
            <person name="Dougan E. K."/>
            <person name="Rhodes N."/>
            <person name="Thang M."/>
            <person name="Chan C."/>
        </authorList>
    </citation>
    <scope>NUCLEOTIDE SEQUENCE</scope>
</reference>
<dbReference type="Pfam" id="PF10354">
    <property type="entry name" value="BMT5-like"/>
    <property type="match status" value="1"/>
</dbReference>
<accession>A0A813LIS3</accession>
<dbReference type="EMBL" id="CAJNNW010036121">
    <property type="protein sequence ID" value="CAE8732170.1"/>
    <property type="molecule type" value="Genomic_DNA"/>
</dbReference>
<comment type="caution">
    <text evidence="4">The sequence shown here is derived from an EMBL/GenBank/DDBJ whole genome shotgun (WGS) entry which is preliminary data.</text>
</comment>
<dbReference type="OrthoDB" id="445964at2759"/>
<evidence type="ECO:0000313" key="3">
    <source>
        <dbReference type="EMBL" id="CAE8585459.1"/>
    </source>
</evidence>
<evidence type="ECO:0000256" key="1">
    <source>
        <dbReference type="SAM" id="MobiDB-lite"/>
    </source>
</evidence>
<dbReference type="InterPro" id="IPR029063">
    <property type="entry name" value="SAM-dependent_MTases_sf"/>
</dbReference>